<evidence type="ECO:0000313" key="2">
    <source>
        <dbReference type="Proteomes" id="UP000235739"/>
    </source>
</evidence>
<dbReference type="GeneID" id="303184302"/>
<accession>A0A2N7RY62</accession>
<dbReference type="EMBL" id="PNQX01000003">
    <property type="protein sequence ID" value="PMQ18824.1"/>
    <property type="molecule type" value="Genomic_DNA"/>
</dbReference>
<dbReference type="Proteomes" id="UP000235739">
    <property type="component" value="Unassembled WGS sequence"/>
</dbReference>
<name>A0A2N7RY62_9MICC</name>
<evidence type="ECO:0000313" key="1">
    <source>
        <dbReference type="EMBL" id="PMQ18824.1"/>
    </source>
</evidence>
<dbReference type="RefSeq" id="WP_013348061.1">
    <property type="nucleotide sequence ID" value="NZ_JBQDIL010000025.1"/>
</dbReference>
<dbReference type="AlphaFoldDB" id="A0A2N7RY62"/>
<proteinExistence type="predicted"/>
<protein>
    <submittedName>
        <fullName evidence="1">Uncharacterized protein</fullName>
    </submittedName>
</protein>
<reference evidence="1 2" key="1">
    <citation type="journal article" date="2017" name="Elife">
        <title>Extensive horizontal gene transfer in cheese-associated bacteria.</title>
        <authorList>
            <person name="Bonham K.S."/>
            <person name="Wolfe B.E."/>
            <person name="Dutton R.J."/>
        </authorList>
    </citation>
    <scope>NUCLEOTIDE SEQUENCE [LARGE SCALE GENOMIC DNA]</scope>
    <source>
        <strain evidence="1 2">JB182</strain>
    </source>
</reference>
<sequence>MTDLMSALPRTTIGTTTFYIDEARPVALVRREAMPDLFLTWPDLDTGILAPDVSVCAATDALWVLYQSGPDGQEIDYPALHSPTVVVAVRIGVDGSLGFVRTEETTVVGATSAGLWTSTSIVEQTDDNYRGGELPADWAAPSTLQILLPGQVQRTLEVDRYVNAVREDEHGHVLFVNPSPPVAHHDSDTISYEYRCTAMVIGTVDEIPEHVKFREFVPQGWGTLVASEQLGLDYDSYGPRHDSARVDLSEIAGTHWKRVSLTDAQKTQAVKALTDQFADADAYWRAADGTTAPLADGVQETHVETIGEWPESEVHVTCRHPYFPAGWIRRRIRVFDDAGRIKFDRYASLEFMEDLDTHALPDIREAKDGILEV</sequence>
<comment type="caution">
    <text evidence="1">The sequence shown here is derived from an EMBL/GenBank/DDBJ whole genome shotgun (WGS) entry which is preliminary data.</text>
</comment>
<gene>
    <name evidence="1" type="ORF">CIK84_15645</name>
</gene>
<organism evidence="1 2">
    <name type="scientific">Glutamicibacter arilaitensis</name>
    <dbReference type="NCBI Taxonomy" id="256701"/>
    <lineage>
        <taxon>Bacteria</taxon>
        <taxon>Bacillati</taxon>
        <taxon>Actinomycetota</taxon>
        <taxon>Actinomycetes</taxon>
        <taxon>Micrococcales</taxon>
        <taxon>Micrococcaceae</taxon>
        <taxon>Glutamicibacter</taxon>
    </lineage>
</organism>